<gene>
    <name evidence="2" type="ORF">V6N11_035934</name>
</gene>
<evidence type="ECO:0000313" key="3">
    <source>
        <dbReference type="Proteomes" id="UP001396334"/>
    </source>
</evidence>
<dbReference type="PROSITE" id="PS50011">
    <property type="entry name" value="PROTEIN_KINASE_DOM"/>
    <property type="match status" value="1"/>
</dbReference>
<dbReference type="PANTHER" id="PTHR47987:SF13">
    <property type="entry name" value="RECEPTOR-LIKE CYTOSOLIC SERINE_THREONINE-PROTEIN KINASE RBK2"/>
    <property type="match status" value="1"/>
</dbReference>
<dbReference type="PROSITE" id="PS00108">
    <property type="entry name" value="PROTEIN_KINASE_ST"/>
    <property type="match status" value="1"/>
</dbReference>
<proteinExistence type="predicted"/>
<accession>A0ABR2R967</accession>
<evidence type="ECO:0000313" key="2">
    <source>
        <dbReference type="EMBL" id="KAK9009394.1"/>
    </source>
</evidence>
<dbReference type="InterPro" id="IPR046958">
    <property type="entry name" value="RBK1/2/STUNTED"/>
</dbReference>
<dbReference type="SUPFAM" id="SSF56112">
    <property type="entry name" value="Protein kinase-like (PK-like)"/>
    <property type="match status" value="1"/>
</dbReference>
<dbReference type="PANTHER" id="PTHR47987">
    <property type="entry name" value="OS08G0249100 PROTEIN"/>
    <property type="match status" value="1"/>
</dbReference>
<reference evidence="2 3" key="1">
    <citation type="journal article" date="2024" name="G3 (Bethesda)">
        <title>Genome assembly of Hibiscus sabdariffa L. provides insights into metabolisms of medicinal natural products.</title>
        <authorList>
            <person name="Kim T."/>
        </authorList>
    </citation>
    <scope>NUCLEOTIDE SEQUENCE [LARGE SCALE GENOMIC DNA]</scope>
    <source>
        <strain evidence="2">TK-2024</strain>
        <tissue evidence="2">Old leaves</tissue>
    </source>
</reference>
<keyword evidence="3" id="KW-1185">Reference proteome</keyword>
<sequence>MTVDFLSELGVIAHVDHRNIAKLIGYGVEGGMHMVLQLSPNGSLASILYGPKEKLNWEIRFKIALGAAEGFCYLHEGCQRRIIHKDIKASNILLSEDFDAQSSCHDSYLPPEFVMHGVVDEKTDAYAFGVLLLELINGRQAIDSSQQSIVMWAKPLIREDKMKKLVDPILDDAYDSERLQRIAATASICVDQSAAN</sequence>
<protein>
    <recommendedName>
        <fullName evidence="1">Protein kinase domain-containing protein</fullName>
    </recommendedName>
</protein>
<dbReference type="Proteomes" id="UP001396334">
    <property type="component" value="Unassembled WGS sequence"/>
</dbReference>
<name>A0ABR2R967_9ROSI</name>
<dbReference type="EMBL" id="JBBPBN010000024">
    <property type="protein sequence ID" value="KAK9009394.1"/>
    <property type="molecule type" value="Genomic_DNA"/>
</dbReference>
<dbReference type="SMART" id="SM00220">
    <property type="entry name" value="S_TKc"/>
    <property type="match status" value="1"/>
</dbReference>
<dbReference type="InterPro" id="IPR008271">
    <property type="entry name" value="Ser/Thr_kinase_AS"/>
</dbReference>
<dbReference type="Pfam" id="PF00069">
    <property type="entry name" value="Pkinase"/>
    <property type="match status" value="1"/>
</dbReference>
<organism evidence="2 3">
    <name type="scientific">Hibiscus sabdariffa</name>
    <name type="common">roselle</name>
    <dbReference type="NCBI Taxonomy" id="183260"/>
    <lineage>
        <taxon>Eukaryota</taxon>
        <taxon>Viridiplantae</taxon>
        <taxon>Streptophyta</taxon>
        <taxon>Embryophyta</taxon>
        <taxon>Tracheophyta</taxon>
        <taxon>Spermatophyta</taxon>
        <taxon>Magnoliopsida</taxon>
        <taxon>eudicotyledons</taxon>
        <taxon>Gunneridae</taxon>
        <taxon>Pentapetalae</taxon>
        <taxon>rosids</taxon>
        <taxon>malvids</taxon>
        <taxon>Malvales</taxon>
        <taxon>Malvaceae</taxon>
        <taxon>Malvoideae</taxon>
        <taxon>Hibiscus</taxon>
    </lineage>
</organism>
<dbReference type="InterPro" id="IPR011009">
    <property type="entry name" value="Kinase-like_dom_sf"/>
</dbReference>
<feature type="domain" description="Protein kinase" evidence="1">
    <location>
        <begin position="1"/>
        <end position="196"/>
    </location>
</feature>
<comment type="caution">
    <text evidence="2">The sequence shown here is derived from an EMBL/GenBank/DDBJ whole genome shotgun (WGS) entry which is preliminary data.</text>
</comment>
<dbReference type="InterPro" id="IPR000719">
    <property type="entry name" value="Prot_kinase_dom"/>
</dbReference>
<dbReference type="Gene3D" id="1.10.510.10">
    <property type="entry name" value="Transferase(Phosphotransferase) domain 1"/>
    <property type="match status" value="2"/>
</dbReference>
<evidence type="ECO:0000259" key="1">
    <source>
        <dbReference type="PROSITE" id="PS50011"/>
    </source>
</evidence>